<accession>A0A1X0XWX3</accession>
<evidence type="ECO:0000256" key="3">
    <source>
        <dbReference type="ARBA" id="ARBA00023015"/>
    </source>
</evidence>
<feature type="domain" description="Sigma-54 factor interaction" evidence="6">
    <location>
        <begin position="268"/>
        <end position="498"/>
    </location>
</feature>
<dbReference type="GO" id="GO:0006355">
    <property type="term" value="P:regulation of DNA-templated transcription"/>
    <property type="evidence" value="ECO:0007669"/>
    <property type="project" value="InterPro"/>
</dbReference>
<proteinExistence type="predicted"/>
<name>A0A1X0XWX3_9BACT</name>
<evidence type="ECO:0000313" key="8">
    <source>
        <dbReference type="EMBL" id="ORJ57401.1"/>
    </source>
</evidence>
<dbReference type="SMART" id="SM00382">
    <property type="entry name" value="AAA"/>
    <property type="match status" value="1"/>
</dbReference>
<evidence type="ECO:0000256" key="5">
    <source>
        <dbReference type="ARBA" id="ARBA00023163"/>
    </source>
</evidence>
<dbReference type="InterPro" id="IPR035965">
    <property type="entry name" value="PAS-like_dom_sf"/>
</dbReference>
<comment type="caution">
    <text evidence="8">The sequence shown here is derived from an EMBL/GenBank/DDBJ whole genome shotgun (WGS) entry which is preliminary data.</text>
</comment>
<dbReference type="InterPro" id="IPR002078">
    <property type="entry name" value="Sigma_54_int"/>
</dbReference>
<dbReference type="Gene3D" id="1.10.8.60">
    <property type="match status" value="1"/>
</dbReference>
<evidence type="ECO:0000256" key="1">
    <source>
        <dbReference type="ARBA" id="ARBA00022741"/>
    </source>
</evidence>
<dbReference type="Pfam" id="PF25601">
    <property type="entry name" value="AAA_lid_14"/>
    <property type="match status" value="1"/>
</dbReference>
<evidence type="ECO:0000313" key="9">
    <source>
        <dbReference type="Proteomes" id="UP000193136"/>
    </source>
</evidence>
<dbReference type="InterPro" id="IPR025943">
    <property type="entry name" value="Sigma_54_int_dom_ATP-bd_2"/>
</dbReference>
<dbReference type="PROSITE" id="PS00688">
    <property type="entry name" value="SIGMA54_INTERACT_3"/>
    <property type="match status" value="1"/>
</dbReference>
<evidence type="ECO:0000256" key="4">
    <source>
        <dbReference type="ARBA" id="ARBA00023125"/>
    </source>
</evidence>
<dbReference type="InterPro" id="IPR003593">
    <property type="entry name" value="AAA+_ATPase"/>
</dbReference>
<keyword evidence="1" id="KW-0547">Nucleotide-binding</keyword>
<dbReference type="PANTHER" id="PTHR32071">
    <property type="entry name" value="TRANSCRIPTIONAL REGULATORY PROTEIN"/>
    <property type="match status" value="1"/>
</dbReference>
<dbReference type="PROSITE" id="PS00676">
    <property type="entry name" value="SIGMA54_INTERACT_2"/>
    <property type="match status" value="1"/>
</dbReference>
<dbReference type="Gene3D" id="3.40.50.300">
    <property type="entry name" value="P-loop containing nucleotide triphosphate hydrolases"/>
    <property type="match status" value="1"/>
</dbReference>
<dbReference type="CDD" id="cd00130">
    <property type="entry name" value="PAS"/>
    <property type="match status" value="1"/>
</dbReference>
<dbReference type="OrthoDB" id="9814761at2"/>
<dbReference type="InterPro" id="IPR058031">
    <property type="entry name" value="AAA_lid_NorR"/>
</dbReference>
<evidence type="ECO:0000259" key="6">
    <source>
        <dbReference type="PROSITE" id="PS50045"/>
    </source>
</evidence>
<reference evidence="8 9" key="1">
    <citation type="submission" date="2017-03" db="EMBL/GenBank/DDBJ databases">
        <title>Genome sequence of Geothermobacter sp. EPR-M, Deep-Sea Iron Reducer.</title>
        <authorList>
            <person name="Tully B."/>
            <person name="Savalia P."/>
            <person name="Abuyen K."/>
            <person name="Baughan C."/>
            <person name="Romero E."/>
            <person name="Ronkowski C."/>
            <person name="Torres B."/>
            <person name="Tremblay J."/>
            <person name="Trujillo A."/>
            <person name="Tyler M."/>
            <person name="Perez-Rodriguez I."/>
            <person name="Amend J."/>
        </authorList>
    </citation>
    <scope>NUCLEOTIDE SEQUENCE [LARGE SCALE GENOMIC DNA]</scope>
    <source>
        <strain evidence="8 9">EPR-M</strain>
    </source>
</reference>
<keyword evidence="4" id="KW-0238">DNA-binding</keyword>
<keyword evidence="5" id="KW-0804">Transcription</keyword>
<keyword evidence="2" id="KW-0067">ATP-binding</keyword>
<dbReference type="STRING" id="1969733.B5V00_13795"/>
<keyword evidence="3" id="KW-0805">Transcription regulation</keyword>
<dbReference type="Pfam" id="PF02954">
    <property type="entry name" value="HTH_8"/>
    <property type="match status" value="1"/>
</dbReference>
<dbReference type="SUPFAM" id="SSF55785">
    <property type="entry name" value="PYP-like sensor domain (PAS domain)"/>
    <property type="match status" value="1"/>
</dbReference>
<dbReference type="InterPro" id="IPR027417">
    <property type="entry name" value="P-loop_NTPase"/>
</dbReference>
<dbReference type="Gene3D" id="3.30.450.20">
    <property type="entry name" value="PAS domain"/>
    <property type="match status" value="1"/>
</dbReference>
<dbReference type="Pfam" id="PF00158">
    <property type="entry name" value="Sigma54_activat"/>
    <property type="match status" value="1"/>
</dbReference>
<dbReference type="InterPro" id="IPR002197">
    <property type="entry name" value="HTH_Fis"/>
</dbReference>
<dbReference type="Pfam" id="PF13426">
    <property type="entry name" value="PAS_9"/>
    <property type="match status" value="1"/>
</dbReference>
<dbReference type="FunFam" id="3.40.50.300:FF:000006">
    <property type="entry name" value="DNA-binding transcriptional regulator NtrC"/>
    <property type="match status" value="1"/>
</dbReference>
<feature type="domain" description="PAS" evidence="7">
    <location>
        <begin position="139"/>
        <end position="170"/>
    </location>
</feature>
<dbReference type="EMBL" id="NAAD01000020">
    <property type="protein sequence ID" value="ORJ57401.1"/>
    <property type="molecule type" value="Genomic_DNA"/>
</dbReference>
<dbReference type="Proteomes" id="UP000193136">
    <property type="component" value="Unassembled WGS sequence"/>
</dbReference>
<dbReference type="RefSeq" id="WP_085011400.1">
    <property type="nucleotide sequence ID" value="NZ_NAAD01000020.1"/>
</dbReference>
<dbReference type="InterPro" id="IPR025944">
    <property type="entry name" value="Sigma_54_int_dom_CS"/>
</dbReference>
<dbReference type="AlphaFoldDB" id="A0A1X0XWX3"/>
<dbReference type="PRINTS" id="PR01590">
    <property type="entry name" value="HTHFIS"/>
</dbReference>
<dbReference type="CDD" id="cd00009">
    <property type="entry name" value="AAA"/>
    <property type="match status" value="1"/>
</dbReference>
<dbReference type="GO" id="GO:0043565">
    <property type="term" value="F:sequence-specific DNA binding"/>
    <property type="evidence" value="ECO:0007669"/>
    <property type="project" value="InterPro"/>
</dbReference>
<evidence type="ECO:0000259" key="7">
    <source>
        <dbReference type="PROSITE" id="PS50112"/>
    </source>
</evidence>
<dbReference type="SUPFAM" id="SSF46689">
    <property type="entry name" value="Homeodomain-like"/>
    <property type="match status" value="1"/>
</dbReference>
<gene>
    <name evidence="8" type="ORF">B5V00_13795</name>
</gene>
<dbReference type="InterPro" id="IPR009057">
    <property type="entry name" value="Homeodomain-like_sf"/>
</dbReference>
<keyword evidence="9" id="KW-1185">Reference proteome</keyword>
<protein>
    <submittedName>
        <fullName evidence="8">Sigma-54-dependent Fis family transcriptional regulator</fullName>
    </submittedName>
</protein>
<dbReference type="GO" id="GO:0005524">
    <property type="term" value="F:ATP binding"/>
    <property type="evidence" value="ECO:0007669"/>
    <property type="project" value="UniProtKB-KW"/>
</dbReference>
<dbReference type="SUPFAM" id="SSF52540">
    <property type="entry name" value="P-loop containing nucleoside triphosphate hydrolases"/>
    <property type="match status" value="1"/>
</dbReference>
<evidence type="ECO:0000256" key="2">
    <source>
        <dbReference type="ARBA" id="ARBA00022840"/>
    </source>
</evidence>
<sequence>MGFAQQARDAGFDLGDRDLSTESWLVVLDQRQCIATSNEECFALIGKRPEEIIGRRLGQVVRLGFLHSFIVQGVSFTGQPIWIDGVKHFCDYAPLGRDPHASGGLFTLMRSEQLDIPCLEVPDLLCSMDAGSDLARESLILVNTEGIITMINQPFADVLGICAGEMLGKNVRSAYPNSNPSRLPVVMDTGQAEEAEPHLLNGRHAVVSRYPLFREGKMVGAWGKVLFSDVREVSRLAEKFQAYIKLPEKPKKGRRGRGQEFKYDCNSIIGHSKAMKDLKEKLLRIAQRPSNVLLMGESGTGKELCAHAIHAASKRRYAPFVRVNCAAIPDHLLESELFGYVEGAFTGARKGGQVGKFEQADGGTIFLDEISDMPLVMQAKLLRVLQEREVTPLGSTATRSIDMRVVAATNVNLEEKVRDGSFRTDLYYRLNVIALEIPPLRERRDDIYFITKHLIDGFNAEFEMTVQGLDEEAWQLLRNYDFPGNIRELRNAIESAFNMVTGSMIRAADLPLHIRRAAGSLVLPCLDGDRQEGLLASIGQKTLQEIMDEMERQLIQASLERVGGNKLNAANVLGISRPGLYKKLHKYNLQ</sequence>
<dbReference type="InterPro" id="IPR000014">
    <property type="entry name" value="PAS"/>
</dbReference>
<dbReference type="PROSITE" id="PS50112">
    <property type="entry name" value="PAS"/>
    <property type="match status" value="1"/>
</dbReference>
<organism evidence="8 9">
    <name type="scientific">Geothermobacter hydrogeniphilus</name>
    <dbReference type="NCBI Taxonomy" id="1969733"/>
    <lineage>
        <taxon>Bacteria</taxon>
        <taxon>Pseudomonadati</taxon>
        <taxon>Thermodesulfobacteriota</taxon>
        <taxon>Desulfuromonadia</taxon>
        <taxon>Desulfuromonadales</taxon>
        <taxon>Geothermobacteraceae</taxon>
        <taxon>Geothermobacter</taxon>
    </lineage>
</organism>
<dbReference type="Gene3D" id="1.10.10.60">
    <property type="entry name" value="Homeodomain-like"/>
    <property type="match status" value="1"/>
</dbReference>
<dbReference type="PROSITE" id="PS50045">
    <property type="entry name" value="SIGMA54_INTERACT_4"/>
    <property type="match status" value="1"/>
</dbReference>